<evidence type="ECO:0000313" key="3">
    <source>
        <dbReference type="RefSeq" id="XP_054858540.1"/>
    </source>
</evidence>
<proteinExistence type="predicted"/>
<sequence>MGPSSLRPANRAGAARAGLGPSSTRRRPSTREHTASCLASSSGLPAACKAEGPTEAKEDASHLQPGKSSSCPPLPYSRKLWKSSGSLRRHWTRIQLFHYRLTGYPFGTRLGFLPVWKGLLHSESLYEKLFQSDQQERPAEIDQSCLDGLRPCRNMADNRQVSVIPLLCLSRLLKFLSAGPAGMDRKEKAETTTGKSRKFASGLRKRKKSQAVKAARNRVFSRTVLYLKRTSLFLNLT</sequence>
<dbReference type="Proteomes" id="UP001190640">
    <property type="component" value="Chromosome 18"/>
</dbReference>
<organism evidence="2 3">
    <name type="scientific">Eublepharis macularius</name>
    <name type="common">Leopard gecko</name>
    <name type="synonym">Cyrtodactylus macularius</name>
    <dbReference type="NCBI Taxonomy" id="481883"/>
    <lineage>
        <taxon>Eukaryota</taxon>
        <taxon>Metazoa</taxon>
        <taxon>Chordata</taxon>
        <taxon>Craniata</taxon>
        <taxon>Vertebrata</taxon>
        <taxon>Euteleostomi</taxon>
        <taxon>Lepidosauria</taxon>
        <taxon>Squamata</taxon>
        <taxon>Bifurcata</taxon>
        <taxon>Gekkota</taxon>
        <taxon>Eublepharidae</taxon>
        <taxon>Eublepharinae</taxon>
        <taxon>Eublepharis</taxon>
    </lineage>
</organism>
<evidence type="ECO:0000256" key="1">
    <source>
        <dbReference type="SAM" id="MobiDB-lite"/>
    </source>
</evidence>
<feature type="region of interest" description="Disordered" evidence="1">
    <location>
        <begin position="1"/>
        <end position="71"/>
    </location>
</feature>
<dbReference type="RefSeq" id="XP_054858540.1">
    <property type="nucleotide sequence ID" value="XM_055002565.1"/>
</dbReference>
<accession>A0AA97KM78</accession>
<gene>
    <name evidence="3" type="primary">LOC129345419</name>
</gene>
<feature type="compositionally biased region" description="Basic and acidic residues" evidence="1">
    <location>
        <begin position="52"/>
        <end position="61"/>
    </location>
</feature>
<evidence type="ECO:0000313" key="2">
    <source>
        <dbReference type="Proteomes" id="UP001190640"/>
    </source>
</evidence>
<dbReference type="GeneID" id="129345419"/>
<name>A0AA97KM78_EUBMA</name>
<feature type="compositionally biased region" description="Low complexity" evidence="1">
    <location>
        <begin position="1"/>
        <end position="23"/>
    </location>
</feature>
<protein>
    <submittedName>
        <fullName evidence="3">Uncharacterized protein LOC129345419 isoform X1</fullName>
    </submittedName>
</protein>
<reference evidence="3" key="1">
    <citation type="submission" date="2025-08" db="UniProtKB">
        <authorList>
            <consortium name="RefSeq"/>
        </authorList>
    </citation>
    <scope>IDENTIFICATION</scope>
    <source>
        <tissue evidence="3">Blood</tissue>
    </source>
</reference>
<keyword evidence="2" id="KW-1185">Reference proteome</keyword>
<dbReference type="KEGG" id="emc:129345419"/>
<dbReference type="AlphaFoldDB" id="A0AA97KM78"/>